<accession>A0A8J6MZ96</accession>
<reference evidence="1 2" key="1">
    <citation type="submission" date="2020-08" db="EMBL/GenBank/DDBJ databases">
        <title>Bridging the membrane lipid divide: bacteria of the FCB group superphylum have the potential to synthesize archaeal ether lipids.</title>
        <authorList>
            <person name="Villanueva L."/>
            <person name="Von Meijenfeldt F.A.B."/>
            <person name="Westbye A.B."/>
            <person name="Yadav S."/>
            <person name="Hopmans E.C."/>
            <person name="Dutilh B.E."/>
            <person name="Sinninghe Damste J.S."/>
        </authorList>
    </citation>
    <scope>NUCLEOTIDE SEQUENCE [LARGE SCALE GENOMIC DNA]</scope>
    <source>
        <strain evidence="1">NIOZ-UU27</strain>
    </source>
</reference>
<dbReference type="InterPro" id="IPR004165">
    <property type="entry name" value="CoA_trans_fam_I"/>
</dbReference>
<feature type="non-terminal residue" evidence="1">
    <location>
        <position position="449"/>
    </location>
</feature>
<evidence type="ECO:0000313" key="2">
    <source>
        <dbReference type="Proteomes" id="UP000650524"/>
    </source>
</evidence>
<dbReference type="Gene3D" id="3.30.30.40">
    <property type="match status" value="1"/>
</dbReference>
<dbReference type="PANTHER" id="PTHR43293:SF3">
    <property type="entry name" value="CHOLESTEROL RING-CLEAVING HYDROLASE IPDB SUBUNIT"/>
    <property type="match status" value="1"/>
</dbReference>
<comment type="caution">
    <text evidence="1">The sequence shown here is derived from an EMBL/GenBank/DDBJ whole genome shotgun (WGS) entry which is preliminary data.</text>
</comment>
<dbReference type="EMBL" id="JACNJD010000206">
    <property type="protein sequence ID" value="MBC8177388.1"/>
    <property type="molecule type" value="Genomic_DNA"/>
</dbReference>
<dbReference type="PANTHER" id="PTHR43293">
    <property type="entry name" value="ACETATE COA-TRANSFERASE YDIF"/>
    <property type="match status" value="1"/>
</dbReference>
<evidence type="ECO:0008006" key="3">
    <source>
        <dbReference type="Google" id="ProtNLM"/>
    </source>
</evidence>
<dbReference type="GO" id="GO:0008410">
    <property type="term" value="F:CoA-transferase activity"/>
    <property type="evidence" value="ECO:0007669"/>
    <property type="project" value="InterPro"/>
</dbReference>
<dbReference type="InterPro" id="IPR037171">
    <property type="entry name" value="NagB/RpiA_transferase-like"/>
</dbReference>
<dbReference type="Proteomes" id="UP000650524">
    <property type="component" value="Unassembled WGS sequence"/>
</dbReference>
<dbReference type="AlphaFoldDB" id="A0A8J6MZ96"/>
<gene>
    <name evidence="1" type="ORF">H8E19_08270</name>
</gene>
<dbReference type="SUPFAM" id="SSF100950">
    <property type="entry name" value="NagB/RpiA/CoA transferase-like"/>
    <property type="match status" value="1"/>
</dbReference>
<organism evidence="1 2">
    <name type="scientific">Candidatus Desulfacyla euxinica</name>
    <dbReference type="NCBI Taxonomy" id="2841693"/>
    <lineage>
        <taxon>Bacteria</taxon>
        <taxon>Deltaproteobacteria</taxon>
        <taxon>Candidatus Desulfacyla</taxon>
    </lineage>
</organism>
<evidence type="ECO:0000313" key="1">
    <source>
        <dbReference type="EMBL" id="MBC8177388.1"/>
    </source>
</evidence>
<name>A0A8J6MZ96_9DELT</name>
<dbReference type="Gene3D" id="3.40.1080.10">
    <property type="entry name" value="Glutaconate Coenzyme A-transferase"/>
    <property type="match status" value="2"/>
</dbReference>
<dbReference type="SMART" id="SM00882">
    <property type="entry name" value="CoA_trans"/>
    <property type="match status" value="1"/>
</dbReference>
<protein>
    <recommendedName>
        <fullName evidence="3">Glutaconate CoA-transferase</fullName>
    </recommendedName>
</protein>
<sequence>MTSSKEGMAQFVQDIMERRFALPYEEGRSKVIPLAEAIQQNVEEGMRIHLLSLHYRSHAAIYELLRQFWNGQPDFTIVAGTLHGPIMTLFHAGIVKKAVTAFVGEAYPTMGPNPVYNRIFKEGHVSFENWSFLTFTLRLLAGAMGVGFLPTRSLVGSDMAVANEKDCRLIDDPFGEVPGLAAVRALNPDITLLHGHAADKFGNTILMPPRGEDIYGVFASREGAIVTVEKIVSTDFIRQNSHLVRLPGSLVRSVSEVPLGAHPSGLNSQGLSGVDSYSEDIPFYVELRKAAKDTDALDAWIKEWILSCKNRKDYFAKLGNKRVHLLKGRSHQNAWFYDLNSKVPDISARPTMPSPLERAVLASAEVIRNKIRSGPCKLILAGAGLASLAAWVAIYGLKEEETEAELMSELGFFGFSPRPGEPFLFNLSNIPTCKELDGILTILGIMMSN</sequence>
<dbReference type="Pfam" id="PF01144">
    <property type="entry name" value="CoA_trans"/>
    <property type="match status" value="1"/>
</dbReference>
<proteinExistence type="predicted"/>